<feature type="region of interest" description="Disordered" evidence="1">
    <location>
        <begin position="80"/>
        <end position="104"/>
    </location>
</feature>
<sequence>MHPRHFLEDFVEPSVNEWAIQPLSARHAIIALGEIDNLAEHFIQHINPTVQRIGPERDALGFALHELAIARDVHDTHKHGALSRKTATITQGQKPKKSRRGGAFSDGFSSGFDIGTPALVVTDDNQQTHYVDDVIEKAMEYWRVEIAKLIS</sequence>
<evidence type="ECO:0000313" key="3">
    <source>
        <dbReference type="Proteomes" id="UP000503017"/>
    </source>
</evidence>
<accession>A0A6M7WIG2</accession>
<dbReference type="RefSeq" id="WP_027030707.1">
    <property type="nucleotide sequence ID" value="NZ_CP033367.1"/>
</dbReference>
<gene>
    <name evidence="2" type="ORF">EB235_12455</name>
</gene>
<dbReference type="AlphaFoldDB" id="A0A6M7WIG2"/>
<proteinExistence type="predicted"/>
<evidence type="ECO:0000256" key="1">
    <source>
        <dbReference type="SAM" id="MobiDB-lite"/>
    </source>
</evidence>
<dbReference type="Proteomes" id="UP000503017">
    <property type="component" value="Chromosome"/>
</dbReference>
<name>A0A6M7WIG2_RHILI</name>
<evidence type="ECO:0000313" key="2">
    <source>
        <dbReference type="EMBL" id="QKD02212.1"/>
    </source>
</evidence>
<dbReference type="EMBL" id="CP033367">
    <property type="protein sequence ID" value="QKD02212.1"/>
    <property type="molecule type" value="Genomic_DNA"/>
</dbReference>
<organism evidence="2 3">
    <name type="scientific">Mesorhizobium loti R88b</name>
    <dbReference type="NCBI Taxonomy" id="935548"/>
    <lineage>
        <taxon>Bacteria</taxon>
        <taxon>Pseudomonadati</taxon>
        <taxon>Pseudomonadota</taxon>
        <taxon>Alphaproteobacteria</taxon>
        <taxon>Hyphomicrobiales</taxon>
        <taxon>Phyllobacteriaceae</taxon>
        <taxon>Mesorhizobium</taxon>
    </lineage>
</organism>
<protein>
    <submittedName>
        <fullName evidence="2">Uncharacterized protein</fullName>
    </submittedName>
</protein>
<reference evidence="2 3" key="1">
    <citation type="submission" date="2018-10" db="EMBL/GenBank/DDBJ databases">
        <authorList>
            <person name="Perry B.J."/>
            <person name="Sullivan J.T."/>
            <person name="Murphy R.J.T."/>
            <person name="Ramsay J.P."/>
            <person name="Ronson C.W."/>
        </authorList>
    </citation>
    <scope>NUCLEOTIDE SEQUENCE [LARGE SCALE GENOMIC DNA]</scope>
    <source>
        <strain evidence="2 3">R88b</strain>
    </source>
</reference>